<dbReference type="EMBL" id="JBHTBH010000006">
    <property type="protein sequence ID" value="MFC7328747.1"/>
    <property type="molecule type" value="Genomic_DNA"/>
</dbReference>
<dbReference type="PANTHER" id="PTHR30055:SF238">
    <property type="entry name" value="MYCOFACTOCIN BIOSYNTHESIS TRANSCRIPTIONAL REGULATOR MFTR-RELATED"/>
    <property type="match status" value="1"/>
</dbReference>
<dbReference type="PRINTS" id="PR00455">
    <property type="entry name" value="HTHTETR"/>
</dbReference>
<keyword evidence="1" id="KW-0805">Transcription regulation</keyword>
<feature type="domain" description="HTH tetR-type" evidence="5">
    <location>
        <begin position="15"/>
        <end position="75"/>
    </location>
</feature>
<dbReference type="InterPro" id="IPR023772">
    <property type="entry name" value="DNA-bd_HTH_TetR-type_CS"/>
</dbReference>
<organism evidence="6 7">
    <name type="scientific">Marinactinospora rubrisoli</name>
    <dbReference type="NCBI Taxonomy" id="2715399"/>
    <lineage>
        <taxon>Bacteria</taxon>
        <taxon>Bacillati</taxon>
        <taxon>Actinomycetota</taxon>
        <taxon>Actinomycetes</taxon>
        <taxon>Streptosporangiales</taxon>
        <taxon>Nocardiopsidaceae</taxon>
        <taxon>Marinactinospora</taxon>
    </lineage>
</organism>
<dbReference type="RefSeq" id="WP_379871409.1">
    <property type="nucleotide sequence ID" value="NZ_JBHTBH010000006.1"/>
</dbReference>
<dbReference type="Gene3D" id="1.10.357.10">
    <property type="entry name" value="Tetracycline Repressor, domain 2"/>
    <property type="match status" value="1"/>
</dbReference>
<evidence type="ECO:0000256" key="4">
    <source>
        <dbReference type="PROSITE-ProRule" id="PRU00335"/>
    </source>
</evidence>
<dbReference type="InterPro" id="IPR009057">
    <property type="entry name" value="Homeodomain-like_sf"/>
</dbReference>
<dbReference type="Proteomes" id="UP001596540">
    <property type="component" value="Unassembled WGS sequence"/>
</dbReference>
<name>A0ABW2KFM6_9ACTN</name>
<evidence type="ECO:0000313" key="7">
    <source>
        <dbReference type="Proteomes" id="UP001596540"/>
    </source>
</evidence>
<keyword evidence="3" id="KW-0804">Transcription</keyword>
<proteinExistence type="predicted"/>
<keyword evidence="7" id="KW-1185">Reference proteome</keyword>
<dbReference type="SUPFAM" id="SSF46689">
    <property type="entry name" value="Homeodomain-like"/>
    <property type="match status" value="1"/>
</dbReference>
<evidence type="ECO:0000256" key="3">
    <source>
        <dbReference type="ARBA" id="ARBA00023163"/>
    </source>
</evidence>
<dbReference type="Pfam" id="PF17754">
    <property type="entry name" value="TetR_C_14"/>
    <property type="match status" value="1"/>
</dbReference>
<evidence type="ECO:0000313" key="6">
    <source>
        <dbReference type="EMBL" id="MFC7328747.1"/>
    </source>
</evidence>
<evidence type="ECO:0000256" key="2">
    <source>
        <dbReference type="ARBA" id="ARBA00023125"/>
    </source>
</evidence>
<evidence type="ECO:0000256" key="1">
    <source>
        <dbReference type="ARBA" id="ARBA00023015"/>
    </source>
</evidence>
<accession>A0ABW2KFM6</accession>
<reference evidence="7" key="1">
    <citation type="journal article" date="2019" name="Int. J. Syst. Evol. Microbiol.">
        <title>The Global Catalogue of Microorganisms (GCM) 10K type strain sequencing project: providing services to taxonomists for standard genome sequencing and annotation.</title>
        <authorList>
            <consortium name="The Broad Institute Genomics Platform"/>
            <consortium name="The Broad Institute Genome Sequencing Center for Infectious Disease"/>
            <person name="Wu L."/>
            <person name="Ma J."/>
        </authorList>
    </citation>
    <scope>NUCLEOTIDE SEQUENCE [LARGE SCALE GENOMIC DNA]</scope>
    <source>
        <strain evidence="7">CGMCC 4.7382</strain>
    </source>
</reference>
<gene>
    <name evidence="6" type="ORF">ACFQRF_13435</name>
</gene>
<dbReference type="InterPro" id="IPR001647">
    <property type="entry name" value="HTH_TetR"/>
</dbReference>
<dbReference type="Gene3D" id="1.10.10.60">
    <property type="entry name" value="Homeodomain-like"/>
    <property type="match status" value="1"/>
</dbReference>
<evidence type="ECO:0000259" key="5">
    <source>
        <dbReference type="PROSITE" id="PS50977"/>
    </source>
</evidence>
<sequence>MGDVDAMGLRERKKQATRRELRRAALRLAAEHGVESVTVDEIAAAANVSPRTFFNYFRSKEDALLEFAAPRPTPEARASFRGGGPTGVLVEDLRVYVASALPDEEALPLAEEIRWRKCLLTREPQLAKRFMSAFQATESEMAEDVAARTGDTPDDVRPQLTAALATAAMRFAMRRWVQSEGRDDLRAILSGTFEALKRGL</sequence>
<comment type="caution">
    <text evidence="6">The sequence shown here is derived from an EMBL/GenBank/DDBJ whole genome shotgun (WGS) entry which is preliminary data.</text>
</comment>
<keyword evidence="2 4" id="KW-0238">DNA-binding</keyword>
<dbReference type="PROSITE" id="PS01081">
    <property type="entry name" value="HTH_TETR_1"/>
    <property type="match status" value="1"/>
</dbReference>
<dbReference type="PROSITE" id="PS50977">
    <property type="entry name" value="HTH_TETR_2"/>
    <property type="match status" value="1"/>
</dbReference>
<dbReference type="InterPro" id="IPR050109">
    <property type="entry name" value="HTH-type_TetR-like_transc_reg"/>
</dbReference>
<feature type="DNA-binding region" description="H-T-H motif" evidence="4">
    <location>
        <begin position="38"/>
        <end position="57"/>
    </location>
</feature>
<protein>
    <submittedName>
        <fullName evidence="6">TetR/AcrR family transcriptional regulator</fullName>
    </submittedName>
</protein>
<dbReference type="Pfam" id="PF00440">
    <property type="entry name" value="TetR_N"/>
    <property type="match status" value="1"/>
</dbReference>
<dbReference type="PANTHER" id="PTHR30055">
    <property type="entry name" value="HTH-TYPE TRANSCRIPTIONAL REGULATOR RUTR"/>
    <property type="match status" value="1"/>
</dbReference>
<dbReference type="InterPro" id="IPR041347">
    <property type="entry name" value="MftR_C"/>
</dbReference>